<dbReference type="Pfam" id="PF00563">
    <property type="entry name" value="EAL"/>
    <property type="match status" value="1"/>
</dbReference>
<comment type="caution">
    <text evidence="2">The sequence shown here is derived from an EMBL/GenBank/DDBJ whole genome shotgun (WGS) entry which is preliminary data.</text>
</comment>
<dbReference type="PANTHER" id="PTHR33121">
    <property type="entry name" value="CYCLIC DI-GMP PHOSPHODIESTERASE PDEF"/>
    <property type="match status" value="1"/>
</dbReference>
<sequence>MDAMEILTEVERIQPFYQPIFSADEHRVIGYEILGRFSRGKEHISLGPFFQDPSIPEEYRIDVDNYVLESALRKILANEENFLIFINRDPNLLLFDHGENFLDILKKYLQPDQMQRVVLEISDTDYSHNLEPLQHLLTYYKTYGIKIALDHLGEESHLNRIAQISPHILKVNLDKLRKTGVDSYQVILFSLSMLARKIGANLLFEHIEQEHQLMFAWKNCARYYQGFYLAHPSANLIDKNLLMEKFRSECESFIGYEKKKLNAIYQKTLDFNQEIQSLITKHKKLDNYEKLLMALAQSLESMCFRFYVCDEKGFQKSPNILLHKSGSWIIQKEYLNKNWSWRPYFLENIIKMTYEKRGILSDLYSDIETGEMIRTFSYPLTNDDFLFMDLSYAYLYENEALL</sequence>
<dbReference type="Gene3D" id="1.20.5.170">
    <property type="match status" value="1"/>
</dbReference>
<dbReference type="InterPro" id="IPR001633">
    <property type="entry name" value="EAL_dom"/>
</dbReference>
<accession>A0A372LC35</accession>
<proteinExistence type="predicted"/>
<dbReference type="InterPro" id="IPR035919">
    <property type="entry name" value="EAL_sf"/>
</dbReference>
<dbReference type="Gene3D" id="3.20.20.450">
    <property type="entry name" value="EAL domain"/>
    <property type="match status" value="1"/>
</dbReference>
<dbReference type="Pfam" id="PF10388">
    <property type="entry name" value="YkuI_C"/>
    <property type="match status" value="1"/>
</dbReference>
<dbReference type="EMBL" id="QVTD01000006">
    <property type="protein sequence ID" value="RFU63452.1"/>
    <property type="molecule type" value="Genomic_DNA"/>
</dbReference>
<gene>
    <name evidence="2" type="ORF">D0466_12025</name>
</gene>
<reference evidence="2 3" key="1">
    <citation type="submission" date="2018-08" db="EMBL/GenBank/DDBJ databases">
        <title>Bacillus chawlae sp. nov., Bacillus glennii sp. nov., and Bacillus saganii sp. nov. Isolated from the Vehicle Assembly Building at Kennedy Space Center where the Viking Spacecraft were Assembled.</title>
        <authorList>
            <person name="Seuylemezian A."/>
            <person name="Vaishampayan P."/>
        </authorList>
    </citation>
    <scope>NUCLEOTIDE SEQUENCE [LARGE SCALE GENOMIC DNA]</scope>
    <source>
        <strain evidence="2 3">V44-8</strain>
    </source>
</reference>
<dbReference type="Gene3D" id="3.30.450.20">
    <property type="entry name" value="PAS domain"/>
    <property type="match status" value="1"/>
</dbReference>
<dbReference type="InterPro" id="IPR029151">
    <property type="entry name" value="Sensor-like_sf"/>
</dbReference>
<dbReference type="SMART" id="SM00052">
    <property type="entry name" value="EAL"/>
    <property type="match status" value="1"/>
</dbReference>
<dbReference type="PROSITE" id="PS50883">
    <property type="entry name" value="EAL"/>
    <property type="match status" value="1"/>
</dbReference>
<evidence type="ECO:0000259" key="1">
    <source>
        <dbReference type="PROSITE" id="PS50883"/>
    </source>
</evidence>
<organism evidence="2 3">
    <name type="scientific">Peribacillus glennii</name>
    <dbReference type="NCBI Taxonomy" id="2303991"/>
    <lineage>
        <taxon>Bacteria</taxon>
        <taxon>Bacillati</taxon>
        <taxon>Bacillota</taxon>
        <taxon>Bacilli</taxon>
        <taxon>Bacillales</taxon>
        <taxon>Bacillaceae</taxon>
        <taxon>Peribacillus</taxon>
    </lineage>
</organism>
<name>A0A372LC35_9BACI</name>
<dbReference type="CDD" id="cd01948">
    <property type="entry name" value="EAL"/>
    <property type="match status" value="1"/>
</dbReference>
<dbReference type="PANTHER" id="PTHR33121:SF82">
    <property type="entry name" value="SIGNAL TRANSDUCTION PROTEIN CONTAINING A EAL DOMAIN"/>
    <property type="match status" value="1"/>
</dbReference>
<dbReference type="InterPro" id="IPR018842">
    <property type="entry name" value="YkuI_C"/>
</dbReference>
<dbReference type="AlphaFoldDB" id="A0A372LC35"/>
<feature type="domain" description="EAL" evidence="1">
    <location>
        <begin position="1"/>
        <end position="246"/>
    </location>
</feature>
<dbReference type="SUPFAM" id="SSF103190">
    <property type="entry name" value="Sensory domain-like"/>
    <property type="match status" value="1"/>
</dbReference>
<evidence type="ECO:0000313" key="2">
    <source>
        <dbReference type="EMBL" id="RFU63452.1"/>
    </source>
</evidence>
<keyword evidence="3" id="KW-1185">Reference proteome</keyword>
<protein>
    <submittedName>
        <fullName evidence="2">EAL domain-containing protein</fullName>
    </submittedName>
</protein>
<dbReference type="InterPro" id="IPR050706">
    <property type="entry name" value="Cyclic-di-GMP_PDE-like"/>
</dbReference>
<dbReference type="SUPFAM" id="SSF141868">
    <property type="entry name" value="EAL domain-like"/>
    <property type="match status" value="1"/>
</dbReference>
<dbReference type="RefSeq" id="WP_117322818.1">
    <property type="nucleotide sequence ID" value="NZ_QVTD01000006.1"/>
</dbReference>
<dbReference type="GO" id="GO:0071111">
    <property type="term" value="F:cyclic-guanylate-specific phosphodiesterase activity"/>
    <property type="evidence" value="ECO:0007669"/>
    <property type="project" value="InterPro"/>
</dbReference>
<dbReference type="Proteomes" id="UP000262939">
    <property type="component" value="Unassembled WGS sequence"/>
</dbReference>
<evidence type="ECO:0000313" key="3">
    <source>
        <dbReference type="Proteomes" id="UP000262939"/>
    </source>
</evidence>
<dbReference type="OrthoDB" id="1673646at2"/>